<evidence type="ECO:0008006" key="3">
    <source>
        <dbReference type="Google" id="ProtNLM"/>
    </source>
</evidence>
<protein>
    <recommendedName>
        <fullName evidence="3">Glycosyl transferase family 9 (Putative heptosyltransferase)</fullName>
    </recommendedName>
</protein>
<sequence>MIGALPIASREQGAALADAMSRASFAEASTLFEALAASRRIPPKMAAAFGDFAAYWGEAEAAERAHALAFAARPTPESLLARALSRLRLGAWRDGWIDMESRLEARRLVPVQALRGRDSGRTVERWRVGQDPPRELVVFTEQGLGDTLQFSRFLPDLIRRGVGVTVIGAAALEPVIASLRPAPRFHVLGEALFTRAEQWCGLMSLPALLGFDREADLVRPPYLFQDLVAAEDGRGRTGPVRVGLCWQGNPNHPNDLRRSAPLQALAPLLDDPRIEPVSLQIGQGARQLWDAPAGRRFSTPLADGASLTDTARVIGGLDLVVSVDTAVAHLAGAMGRRTVLLLASEGVDWRWKRGGGKTPWYGAMTVVQQTVGGDWRGPAAEALAIAATLSRRAPSSLTTA</sequence>
<organism evidence="1 2">
    <name type="scientific">Caulobacter rhizosphaerae</name>
    <dbReference type="NCBI Taxonomy" id="2010972"/>
    <lineage>
        <taxon>Bacteria</taxon>
        <taxon>Pseudomonadati</taxon>
        <taxon>Pseudomonadota</taxon>
        <taxon>Alphaproteobacteria</taxon>
        <taxon>Caulobacterales</taxon>
        <taxon>Caulobacteraceae</taxon>
        <taxon>Caulobacter</taxon>
    </lineage>
</organism>
<dbReference type="InterPro" id="IPR002201">
    <property type="entry name" value="Glyco_trans_9"/>
</dbReference>
<dbReference type="RefSeq" id="WP_310032637.1">
    <property type="nucleotide sequence ID" value="NZ_JAVDRL010000008.1"/>
</dbReference>
<proteinExistence type="predicted"/>
<dbReference type="EMBL" id="JAVDRL010000008">
    <property type="protein sequence ID" value="MDR6532207.1"/>
    <property type="molecule type" value="Genomic_DNA"/>
</dbReference>
<evidence type="ECO:0000313" key="1">
    <source>
        <dbReference type="EMBL" id="MDR6532207.1"/>
    </source>
</evidence>
<keyword evidence="2" id="KW-1185">Reference proteome</keyword>
<reference evidence="1 2" key="1">
    <citation type="submission" date="2023-07" db="EMBL/GenBank/DDBJ databases">
        <title>Sorghum-associated microbial communities from plants grown in Nebraska, USA.</title>
        <authorList>
            <person name="Schachtman D."/>
        </authorList>
    </citation>
    <scope>NUCLEOTIDE SEQUENCE [LARGE SCALE GENOMIC DNA]</scope>
    <source>
        <strain evidence="1 2">DS2154</strain>
    </source>
</reference>
<gene>
    <name evidence="1" type="ORF">J2800_002963</name>
</gene>
<comment type="caution">
    <text evidence="1">The sequence shown here is derived from an EMBL/GenBank/DDBJ whole genome shotgun (WGS) entry which is preliminary data.</text>
</comment>
<name>A0ABU1N1R1_9CAUL</name>
<evidence type="ECO:0000313" key="2">
    <source>
        <dbReference type="Proteomes" id="UP001262754"/>
    </source>
</evidence>
<dbReference type="Proteomes" id="UP001262754">
    <property type="component" value="Unassembled WGS sequence"/>
</dbReference>
<dbReference type="Pfam" id="PF01075">
    <property type="entry name" value="Glyco_transf_9"/>
    <property type="match status" value="1"/>
</dbReference>
<dbReference type="SUPFAM" id="SSF53756">
    <property type="entry name" value="UDP-Glycosyltransferase/glycogen phosphorylase"/>
    <property type="match status" value="1"/>
</dbReference>
<accession>A0ABU1N1R1</accession>
<dbReference type="Gene3D" id="3.40.50.2000">
    <property type="entry name" value="Glycogen Phosphorylase B"/>
    <property type="match status" value="1"/>
</dbReference>